<evidence type="ECO:0000256" key="2">
    <source>
        <dbReference type="SAM" id="SignalP"/>
    </source>
</evidence>
<reference evidence="4 5" key="1">
    <citation type="submission" date="2020-09" db="EMBL/GenBank/DDBJ databases">
        <title>Draft Genome Sequence of Aminobacter carboxidus type strain DSM 1086, a soil Gram-negative carboxydobacterium.</title>
        <authorList>
            <person name="Turrini P."/>
            <person name="Tescari M."/>
            <person name="Artuso I."/>
            <person name="Lugli G.A."/>
            <person name="Frangipani E."/>
            <person name="Ventura M."/>
            <person name="Visca P."/>
        </authorList>
    </citation>
    <scope>NUCLEOTIDE SEQUENCE [LARGE SCALE GENOMIC DNA]</scope>
    <source>
        <strain evidence="4 5">DSM 1086</strain>
    </source>
</reference>
<dbReference type="InterPro" id="IPR021225">
    <property type="entry name" value="Tlde1_dom"/>
</dbReference>
<feature type="region of interest" description="Disordered" evidence="1">
    <location>
        <begin position="223"/>
        <end position="294"/>
    </location>
</feature>
<proteinExistence type="predicted"/>
<dbReference type="Proteomes" id="UP000598227">
    <property type="component" value="Unassembled WGS sequence"/>
</dbReference>
<feature type="compositionally biased region" description="Basic and acidic residues" evidence="1">
    <location>
        <begin position="258"/>
        <end position="270"/>
    </location>
</feature>
<dbReference type="Pfam" id="PF10908">
    <property type="entry name" value="Tlde1_dom"/>
    <property type="match status" value="1"/>
</dbReference>
<comment type="caution">
    <text evidence="4">The sequence shown here is derived from an EMBL/GenBank/DDBJ whole genome shotgun (WGS) entry which is preliminary data.</text>
</comment>
<name>A0ABR9GTJ1_9HYPH</name>
<feature type="chain" id="PRO_5046266831" evidence="2">
    <location>
        <begin position="30"/>
        <end position="444"/>
    </location>
</feature>
<gene>
    <name evidence="4" type="ORF">IHE39_22005</name>
</gene>
<accession>A0ABR9GTJ1</accession>
<sequence>MRLSKVVRPQSLRRLLRPFVIACAGTAFAGMAAWSMAGMVAMGNVSAFDPVHFAPKPQVQAVTVKQARLSAYVSTDKASRLVAAAKPQISASGASPAVTASLTGSLGKSARHATVAAATSANGHAARFDTIASQADLSSNKLASLFSASSIELQQLAAATADADADQPVLPASVAARPTILAYADPSPGGAADTALSTLLTGPSEEELAAAQAEAEAAALPDYADTPSAGPRPELRPQAAAVRPTDAGKADTSAPEPDAPRTAEKPEPQKPQKLAYARPEIPEDKPGSTLGRSLRSLFGGKTKAGNGVAVYDISAAKVYMPDGSVLEAHSGIGHMADNPRYTHVKMNGPTPPHTYNLRMREKRFHGVEAIRMLPVDGKNKFGRDGFLTHSYLLRGGREESHGCVAFADYKRFLTAFKQGKVKQIIVVPSGGRESFRLASNGKAL</sequence>
<feature type="signal peptide" evidence="2">
    <location>
        <begin position="1"/>
        <end position="29"/>
    </location>
</feature>
<evidence type="ECO:0000256" key="1">
    <source>
        <dbReference type="SAM" id="MobiDB-lite"/>
    </source>
</evidence>
<protein>
    <submittedName>
        <fullName evidence="4">DUF2778 domain-containing protein</fullName>
    </submittedName>
</protein>
<dbReference type="EMBL" id="JACZEP010000007">
    <property type="protein sequence ID" value="MBE1206973.1"/>
    <property type="molecule type" value="Genomic_DNA"/>
</dbReference>
<evidence type="ECO:0000259" key="3">
    <source>
        <dbReference type="Pfam" id="PF10908"/>
    </source>
</evidence>
<evidence type="ECO:0000313" key="5">
    <source>
        <dbReference type="Proteomes" id="UP000598227"/>
    </source>
</evidence>
<feature type="domain" description="Tlde1" evidence="3">
    <location>
        <begin position="326"/>
        <end position="428"/>
    </location>
</feature>
<keyword evidence="2" id="KW-0732">Signal</keyword>
<organism evidence="4 5">
    <name type="scientific">Aminobacter carboxidus</name>
    <dbReference type="NCBI Taxonomy" id="376165"/>
    <lineage>
        <taxon>Bacteria</taxon>
        <taxon>Pseudomonadati</taxon>
        <taxon>Pseudomonadota</taxon>
        <taxon>Alphaproteobacteria</taxon>
        <taxon>Hyphomicrobiales</taxon>
        <taxon>Phyllobacteriaceae</taxon>
        <taxon>Aminobacter</taxon>
    </lineage>
</organism>
<evidence type="ECO:0000313" key="4">
    <source>
        <dbReference type="EMBL" id="MBE1206973.1"/>
    </source>
</evidence>
<keyword evidence="5" id="KW-1185">Reference proteome</keyword>